<dbReference type="PANTHER" id="PTHR46411:SF3">
    <property type="entry name" value="AAA+ ATPASE DOMAIN-CONTAINING PROTEIN"/>
    <property type="match status" value="1"/>
</dbReference>
<evidence type="ECO:0000259" key="2">
    <source>
        <dbReference type="SMART" id="SM00382"/>
    </source>
</evidence>
<dbReference type="InterPro" id="IPR027417">
    <property type="entry name" value="P-loop_NTPase"/>
</dbReference>
<gene>
    <name evidence="3" type="ORF">FGG08_000430</name>
</gene>
<keyword evidence="4" id="KW-1185">Reference proteome</keyword>
<feature type="compositionally biased region" description="Low complexity" evidence="1">
    <location>
        <begin position="13"/>
        <end position="25"/>
    </location>
</feature>
<dbReference type="Gene3D" id="3.40.50.300">
    <property type="entry name" value="P-loop containing nucleotide triphosphate hydrolases"/>
    <property type="match status" value="1"/>
</dbReference>
<dbReference type="SUPFAM" id="SSF52540">
    <property type="entry name" value="P-loop containing nucleoside triphosphate hydrolases"/>
    <property type="match status" value="1"/>
</dbReference>
<evidence type="ECO:0000313" key="4">
    <source>
        <dbReference type="Proteomes" id="UP000698800"/>
    </source>
</evidence>
<sequence>MQSGRGAAKREPSIGSGIIGRTTGTAMDQTQTPTFDAWQVVVDHAAAFQAVETGPDAPEIICKADELPDVDTKLQFVRVDEKTEIGEGGLLQPIYRVVNPFGSISSSVPNWESGNELNPRTEYAFVVRRIFARGNNILSYSLVDIQSRHLKDIMRLVFWEEQHSSYFMNYETPSLPPQVILTRLPELVKLWNELTEPDCKQDPLYAAYLKLLLDYIQTDYADSIASLLEHLKDGVAGCSNLGALFRPDQLVVRESGDELQILKCTSISGSSGFGLDVKARRVEYDGSEFGVAAEEIRIADYKGLKKITDLVVYPLPFALKTDEIWQDALERGRKYVALRGILHREYKGPVFGTTQHTYEGRIVVDPYAFYRKSNTSLGLRPLSTLASRLLSADKLGRRAEPNCPDSGTVNACGMGPSFANSYITSASCMDPIYPNTGAYGVDTIQDYYTANLGVTTPQMVRGSIYPRQPGAEASHTALAVSLTEEELLLCPPYIPGFALADKVYCHFLVRQIKDIKWNPTAFDQVIIPDRLKRLLLSMVRGHNAYRTGKGSRSDIIEGKGKGLVTLLHGPPGVGKTVTVEAIVEQTRQPLYVVSAAELGTSAMGLEKSLSNIFDVAFAWNAPRGDARYGVPDQWVHSGSTLALTVPQIVLVDEADVFLEARSLDFFRSELVTVFLRELEYFQGILMLTTNRVQRFDRALRSRIHLALKFNELDKEARLKVWKSALSTAEWVGGEAELKRLTRRVVNGREVSLEKTDPCGPNRAMTVQPSHNPLLPQIKYCVRSATALAEQDNEPLAVSHFETVLDLAAEFERELEEGKPCDDSK</sequence>
<name>A0A9P8L618_9PEZI</name>
<feature type="domain" description="AAA+ ATPase" evidence="2">
    <location>
        <begin position="561"/>
        <end position="711"/>
    </location>
</feature>
<dbReference type="InterPro" id="IPR054289">
    <property type="entry name" value="DUF7025"/>
</dbReference>
<dbReference type="OrthoDB" id="10042665at2759"/>
<dbReference type="Proteomes" id="UP000698800">
    <property type="component" value="Unassembled WGS sequence"/>
</dbReference>
<dbReference type="EMBL" id="JAGHQL010000005">
    <property type="protein sequence ID" value="KAH0545429.1"/>
    <property type="molecule type" value="Genomic_DNA"/>
</dbReference>
<accession>A0A9P8L618</accession>
<proteinExistence type="predicted"/>
<evidence type="ECO:0000313" key="3">
    <source>
        <dbReference type="EMBL" id="KAH0545429.1"/>
    </source>
</evidence>
<dbReference type="GO" id="GO:0005524">
    <property type="term" value="F:ATP binding"/>
    <property type="evidence" value="ECO:0007669"/>
    <property type="project" value="InterPro"/>
</dbReference>
<dbReference type="SMART" id="SM00382">
    <property type="entry name" value="AAA"/>
    <property type="match status" value="1"/>
</dbReference>
<dbReference type="InterPro" id="IPR003959">
    <property type="entry name" value="ATPase_AAA_core"/>
</dbReference>
<organism evidence="3 4">
    <name type="scientific">Glutinoglossum americanum</name>
    <dbReference type="NCBI Taxonomy" id="1670608"/>
    <lineage>
        <taxon>Eukaryota</taxon>
        <taxon>Fungi</taxon>
        <taxon>Dikarya</taxon>
        <taxon>Ascomycota</taxon>
        <taxon>Pezizomycotina</taxon>
        <taxon>Geoglossomycetes</taxon>
        <taxon>Geoglossales</taxon>
        <taxon>Geoglossaceae</taxon>
        <taxon>Glutinoglossum</taxon>
    </lineage>
</organism>
<evidence type="ECO:0000256" key="1">
    <source>
        <dbReference type="SAM" id="MobiDB-lite"/>
    </source>
</evidence>
<dbReference type="Pfam" id="PF00004">
    <property type="entry name" value="AAA"/>
    <property type="match status" value="1"/>
</dbReference>
<dbReference type="Pfam" id="PF22942">
    <property type="entry name" value="DUF7025"/>
    <property type="match status" value="1"/>
</dbReference>
<reference evidence="3" key="1">
    <citation type="submission" date="2021-03" db="EMBL/GenBank/DDBJ databases">
        <title>Comparative genomics and phylogenomic investigation of the class Geoglossomycetes provide insights into ecological specialization and systematics.</title>
        <authorList>
            <person name="Melie T."/>
            <person name="Pirro S."/>
            <person name="Miller A.N."/>
            <person name="Quandt A."/>
        </authorList>
    </citation>
    <scope>NUCLEOTIDE SEQUENCE</scope>
    <source>
        <strain evidence="3">GBOQ0MN5Z8</strain>
    </source>
</reference>
<dbReference type="InterPro" id="IPR003593">
    <property type="entry name" value="AAA+_ATPase"/>
</dbReference>
<comment type="caution">
    <text evidence="3">The sequence shown here is derived from an EMBL/GenBank/DDBJ whole genome shotgun (WGS) entry which is preliminary data.</text>
</comment>
<dbReference type="PANTHER" id="PTHR46411">
    <property type="entry name" value="FAMILY ATPASE, PUTATIVE-RELATED"/>
    <property type="match status" value="1"/>
</dbReference>
<dbReference type="AlphaFoldDB" id="A0A9P8L618"/>
<protein>
    <recommendedName>
        <fullName evidence="2">AAA+ ATPase domain-containing protein</fullName>
    </recommendedName>
</protein>
<dbReference type="GO" id="GO:0016887">
    <property type="term" value="F:ATP hydrolysis activity"/>
    <property type="evidence" value="ECO:0007669"/>
    <property type="project" value="InterPro"/>
</dbReference>
<dbReference type="CDD" id="cd19481">
    <property type="entry name" value="RecA-like_protease"/>
    <property type="match status" value="1"/>
</dbReference>
<feature type="region of interest" description="Disordered" evidence="1">
    <location>
        <begin position="1"/>
        <end position="29"/>
    </location>
</feature>